<evidence type="ECO:0000256" key="9">
    <source>
        <dbReference type="ARBA" id="ARBA00024363"/>
    </source>
</evidence>
<keyword evidence="6 13" id="KW-0067">ATP-binding</keyword>
<dbReference type="PROSITE" id="PS00211">
    <property type="entry name" value="ABC_TRANSPORTER_1"/>
    <property type="match status" value="1"/>
</dbReference>
<sequence>MFGSGGGGGSSSQLYDYSEEEEDLGKVYDRVLMTRLLAYLKPYRLEVVLIVFLMIGYTATEMWLPYLTKLGIDNHIQPGNLQGLEMIAIYYVLVLVARFIFTYFEEYRMQMVGQKAMYDIRMSLFSHLQRLDVRFFDNNPVGRLMTRVMGDVEVLRELFTSGVITVFGNLLTIFGYMAVMLLLNWKLALVTFAVLPAIFAATTVYQVYSRRAFRDQRKYLAQINAFLNENIVGMTTMQLFAREPRSWLQFDERNKQYLGANLRSIFYFSLFSPMIEVSGSLALAVIIWYGGGQVLQDAMTFGVLFAFIQYSQRLFWPIRDLSEKYTIFQNAMASSERIFDLMDTEPTIVSPTPAKALEALNGEIEFRNVWLAYNAENYVLRDVSFKIKAGEKVAIVGHTGSGKTSIINLLCRFYEVSKGQILIDGIDLREMELQDLRHAINIVQQNIFLFSGTVEKNIHLDNPEISKEDAIAAAKEVHLDRYVQKMPNGYATEIKEGGAGLSVGQKQLVAFARALASDPDILILDEATSSVDTETELLIQDALSRLMANRTSIAIAHRLSTIQNADKIIVMQRGEIREMGTHNELLQQRGIYYRLYQLQYKGQEVG</sequence>
<evidence type="ECO:0000259" key="12">
    <source>
        <dbReference type="PROSITE" id="PS50929"/>
    </source>
</evidence>
<accession>A0AA35WLJ8</accession>
<dbReference type="GO" id="GO:0015421">
    <property type="term" value="F:ABC-type oligopeptide transporter activity"/>
    <property type="evidence" value="ECO:0007669"/>
    <property type="project" value="TreeGrafter"/>
</dbReference>
<dbReference type="GO" id="GO:0005886">
    <property type="term" value="C:plasma membrane"/>
    <property type="evidence" value="ECO:0007669"/>
    <property type="project" value="UniProtKB-SubCell"/>
</dbReference>
<dbReference type="InterPro" id="IPR011527">
    <property type="entry name" value="ABC1_TM_dom"/>
</dbReference>
<dbReference type="FunFam" id="3.40.50.300:FF:000287">
    <property type="entry name" value="Multidrug ABC transporter ATP-binding protein"/>
    <property type="match status" value="1"/>
</dbReference>
<comment type="subcellular location">
    <subcellularLocation>
        <location evidence="1">Cell membrane</location>
        <topology evidence="1">Multi-pass membrane protein</topology>
    </subcellularLocation>
</comment>
<dbReference type="SMART" id="SM00382">
    <property type="entry name" value="AAA"/>
    <property type="match status" value="1"/>
</dbReference>
<dbReference type="InterPro" id="IPR003593">
    <property type="entry name" value="AAA+_ATPase"/>
</dbReference>
<dbReference type="EMBL" id="CASHTH010002193">
    <property type="protein sequence ID" value="CAI8025958.1"/>
    <property type="molecule type" value="Genomic_DNA"/>
</dbReference>
<keyword evidence="2" id="KW-0813">Transport</keyword>
<dbReference type="InterPro" id="IPR027417">
    <property type="entry name" value="P-loop_NTPase"/>
</dbReference>
<reference evidence="13" key="1">
    <citation type="submission" date="2023-03" db="EMBL/GenBank/DDBJ databases">
        <authorList>
            <person name="Steffen K."/>
            <person name="Cardenas P."/>
        </authorList>
    </citation>
    <scope>NUCLEOTIDE SEQUENCE</scope>
</reference>
<dbReference type="Pfam" id="PF00664">
    <property type="entry name" value="ABC_membrane"/>
    <property type="match status" value="1"/>
</dbReference>
<evidence type="ECO:0000256" key="8">
    <source>
        <dbReference type="ARBA" id="ARBA00023136"/>
    </source>
</evidence>
<keyword evidence="14" id="KW-1185">Reference proteome</keyword>
<evidence type="ECO:0000256" key="2">
    <source>
        <dbReference type="ARBA" id="ARBA00022448"/>
    </source>
</evidence>
<evidence type="ECO:0000256" key="6">
    <source>
        <dbReference type="ARBA" id="ARBA00022840"/>
    </source>
</evidence>
<dbReference type="PANTHER" id="PTHR43394:SF1">
    <property type="entry name" value="ATP-BINDING CASSETTE SUB-FAMILY B MEMBER 10, MITOCHONDRIAL"/>
    <property type="match status" value="1"/>
</dbReference>
<comment type="similarity">
    <text evidence="9">Belongs to the ABC transporter superfamily. ABCB family. Heavy Metal importer (TC 3.A.1.210) subfamily.</text>
</comment>
<dbReference type="GO" id="GO:0016887">
    <property type="term" value="F:ATP hydrolysis activity"/>
    <property type="evidence" value="ECO:0007669"/>
    <property type="project" value="InterPro"/>
</dbReference>
<keyword evidence="3" id="KW-1003">Cell membrane</keyword>
<dbReference type="PANTHER" id="PTHR43394">
    <property type="entry name" value="ATP-DEPENDENT PERMEASE MDL1, MITOCHONDRIAL"/>
    <property type="match status" value="1"/>
</dbReference>
<name>A0AA35WLJ8_GEOBA</name>
<dbReference type="Pfam" id="PF00005">
    <property type="entry name" value="ABC_tran"/>
    <property type="match status" value="1"/>
</dbReference>
<comment type="caution">
    <text evidence="13">The sequence shown here is derived from an EMBL/GenBank/DDBJ whole genome shotgun (WGS) entry which is preliminary data.</text>
</comment>
<dbReference type="CDD" id="cd18544">
    <property type="entry name" value="ABC_6TM_TmrA_like"/>
    <property type="match status" value="1"/>
</dbReference>
<feature type="transmembrane region" description="Helical" evidence="10">
    <location>
        <begin position="187"/>
        <end position="208"/>
    </location>
</feature>
<dbReference type="Gene3D" id="1.20.1560.10">
    <property type="entry name" value="ABC transporter type 1, transmembrane domain"/>
    <property type="match status" value="1"/>
</dbReference>
<feature type="transmembrane region" description="Helical" evidence="10">
    <location>
        <begin position="265"/>
        <end position="288"/>
    </location>
</feature>
<dbReference type="InterPro" id="IPR003439">
    <property type="entry name" value="ABC_transporter-like_ATP-bd"/>
</dbReference>
<feature type="transmembrane region" description="Helical" evidence="10">
    <location>
        <begin position="158"/>
        <end position="181"/>
    </location>
</feature>
<feature type="domain" description="ABC transmembrane type-1" evidence="12">
    <location>
        <begin position="48"/>
        <end position="330"/>
    </location>
</feature>
<feature type="transmembrane region" description="Helical" evidence="10">
    <location>
        <begin position="86"/>
        <end position="104"/>
    </location>
</feature>
<dbReference type="SUPFAM" id="SSF52540">
    <property type="entry name" value="P-loop containing nucleoside triphosphate hydrolases"/>
    <property type="match status" value="1"/>
</dbReference>
<evidence type="ECO:0000313" key="14">
    <source>
        <dbReference type="Proteomes" id="UP001174909"/>
    </source>
</evidence>
<dbReference type="AlphaFoldDB" id="A0AA35WLJ8"/>
<gene>
    <name evidence="13" type="ORF">GBAR_LOCUS14951</name>
</gene>
<dbReference type="Proteomes" id="UP001174909">
    <property type="component" value="Unassembled WGS sequence"/>
</dbReference>
<organism evidence="13 14">
    <name type="scientific">Geodia barretti</name>
    <name type="common">Barrett's horny sponge</name>
    <dbReference type="NCBI Taxonomy" id="519541"/>
    <lineage>
        <taxon>Eukaryota</taxon>
        <taxon>Metazoa</taxon>
        <taxon>Porifera</taxon>
        <taxon>Demospongiae</taxon>
        <taxon>Heteroscleromorpha</taxon>
        <taxon>Tetractinellida</taxon>
        <taxon>Astrophorina</taxon>
        <taxon>Geodiidae</taxon>
        <taxon>Geodia</taxon>
    </lineage>
</organism>
<keyword evidence="8 10" id="KW-0472">Membrane</keyword>
<keyword evidence="7 10" id="KW-1133">Transmembrane helix</keyword>
<dbReference type="PROSITE" id="PS50929">
    <property type="entry name" value="ABC_TM1F"/>
    <property type="match status" value="1"/>
</dbReference>
<evidence type="ECO:0000313" key="13">
    <source>
        <dbReference type="EMBL" id="CAI8025958.1"/>
    </source>
</evidence>
<evidence type="ECO:0000256" key="10">
    <source>
        <dbReference type="SAM" id="Phobius"/>
    </source>
</evidence>
<protein>
    <submittedName>
        <fullName evidence="13">Uncharacterized ABC transporter ATP-binding protein TM_0288</fullName>
    </submittedName>
</protein>
<evidence type="ECO:0000256" key="5">
    <source>
        <dbReference type="ARBA" id="ARBA00022741"/>
    </source>
</evidence>
<dbReference type="GO" id="GO:0005524">
    <property type="term" value="F:ATP binding"/>
    <property type="evidence" value="ECO:0007669"/>
    <property type="project" value="UniProtKB-KW"/>
</dbReference>
<feature type="domain" description="ABC transporter" evidence="11">
    <location>
        <begin position="364"/>
        <end position="598"/>
    </location>
</feature>
<dbReference type="FunFam" id="1.20.1560.10:FF:000011">
    <property type="entry name" value="Multidrug ABC transporter ATP-binding protein"/>
    <property type="match status" value="1"/>
</dbReference>
<dbReference type="InterPro" id="IPR039421">
    <property type="entry name" value="Type_1_exporter"/>
</dbReference>
<dbReference type="PROSITE" id="PS50893">
    <property type="entry name" value="ABC_TRANSPORTER_2"/>
    <property type="match status" value="1"/>
</dbReference>
<evidence type="ECO:0000256" key="3">
    <source>
        <dbReference type="ARBA" id="ARBA00022475"/>
    </source>
</evidence>
<dbReference type="SUPFAM" id="SSF90123">
    <property type="entry name" value="ABC transporter transmembrane region"/>
    <property type="match status" value="1"/>
</dbReference>
<proteinExistence type="inferred from homology"/>
<keyword evidence="5" id="KW-0547">Nucleotide-binding</keyword>
<dbReference type="CDD" id="cd03254">
    <property type="entry name" value="ABCC_Glucan_exporter_like"/>
    <property type="match status" value="1"/>
</dbReference>
<evidence type="ECO:0000256" key="1">
    <source>
        <dbReference type="ARBA" id="ARBA00004651"/>
    </source>
</evidence>
<keyword evidence="4 10" id="KW-0812">Transmembrane</keyword>
<evidence type="ECO:0000256" key="7">
    <source>
        <dbReference type="ARBA" id="ARBA00022989"/>
    </source>
</evidence>
<dbReference type="InterPro" id="IPR036640">
    <property type="entry name" value="ABC1_TM_sf"/>
</dbReference>
<feature type="transmembrane region" description="Helical" evidence="10">
    <location>
        <begin position="43"/>
        <end position="66"/>
    </location>
</feature>
<dbReference type="InterPro" id="IPR017871">
    <property type="entry name" value="ABC_transporter-like_CS"/>
</dbReference>
<evidence type="ECO:0000259" key="11">
    <source>
        <dbReference type="PROSITE" id="PS50893"/>
    </source>
</evidence>
<dbReference type="Gene3D" id="3.40.50.300">
    <property type="entry name" value="P-loop containing nucleotide triphosphate hydrolases"/>
    <property type="match status" value="1"/>
</dbReference>
<evidence type="ECO:0000256" key="4">
    <source>
        <dbReference type="ARBA" id="ARBA00022692"/>
    </source>
</evidence>